<comment type="caution">
    <text evidence="1">The sequence shown here is derived from an EMBL/GenBank/DDBJ whole genome shotgun (WGS) entry which is preliminary data.</text>
</comment>
<evidence type="ECO:0000313" key="1">
    <source>
        <dbReference type="EMBL" id="GHO57811.1"/>
    </source>
</evidence>
<dbReference type="PANTHER" id="PTHR43649">
    <property type="entry name" value="ARABINOSE-BINDING PROTEIN-RELATED"/>
    <property type="match status" value="1"/>
</dbReference>
<evidence type="ECO:0000313" key="2">
    <source>
        <dbReference type="Proteomes" id="UP000654345"/>
    </source>
</evidence>
<dbReference type="InterPro" id="IPR050490">
    <property type="entry name" value="Bact_solute-bd_prot1"/>
</dbReference>
<dbReference type="PANTHER" id="PTHR43649:SF12">
    <property type="entry name" value="DIACETYLCHITOBIOSE BINDING PROTEIN DASA"/>
    <property type="match status" value="1"/>
</dbReference>
<proteinExistence type="predicted"/>
<dbReference type="Proteomes" id="UP000654345">
    <property type="component" value="Unassembled WGS sequence"/>
</dbReference>
<accession>A0ABQ3UYM6</accession>
<dbReference type="InterPro" id="IPR006059">
    <property type="entry name" value="SBP"/>
</dbReference>
<dbReference type="Pfam" id="PF01547">
    <property type="entry name" value="SBP_bac_1"/>
    <property type="match status" value="1"/>
</dbReference>
<dbReference type="RefSeq" id="WP_201374109.1">
    <property type="nucleotide sequence ID" value="NZ_BNJG01000002.1"/>
</dbReference>
<organism evidence="1 2">
    <name type="scientific">Ktedonobacter robiniae</name>
    <dbReference type="NCBI Taxonomy" id="2778365"/>
    <lineage>
        <taxon>Bacteria</taxon>
        <taxon>Bacillati</taxon>
        <taxon>Chloroflexota</taxon>
        <taxon>Ktedonobacteria</taxon>
        <taxon>Ktedonobacterales</taxon>
        <taxon>Ktedonobacteraceae</taxon>
        <taxon>Ktedonobacter</taxon>
    </lineage>
</organism>
<dbReference type="SUPFAM" id="SSF53850">
    <property type="entry name" value="Periplasmic binding protein-like II"/>
    <property type="match status" value="1"/>
</dbReference>
<evidence type="ECO:0008006" key="3">
    <source>
        <dbReference type="Google" id="ProtNLM"/>
    </source>
</evidence>
<gene>
    <name evidence="1" type="ORF">KSB_62860</name>
</gene>
<sequence length="193" mass="20622">MAYTEKSNIFQDIIQGKIGRRDLLTRALMVGMTAGSLEALLAACGGDQGGSGGSGSTTVKYANWASAESATKTQIDQALQGFETQFKAKVENIAIPFDNMLTQLQTMTTGGNPPDVMELSGNWPYALGGGGALQSLNSYAGSWRNDAFTNTFEVGSYKGQVYAVPFSISPHGFWYNKTILQKHGLSPDKPPLP</sequence>
<dbReference type="EMBL" id="BNJG01000002">
    <property type="protein sequence ID" value="GHO57811.1"/>
    <property type="molecule type" value="Genomic_DNA"/>
</dbReference>
<reference evidence="1 2" key="1">
    <citation type="journal article" date="2021" name="Int. J. Syst. Evol. Microbiol.">
        <title>Reticulibacter mediterranei gen. nov., sp. nov., within the new family Reticulibacteraceae fam. nov., and Ktedonospora formicarum gen. nov., sp. nov., Ktedonobacter robiniae sp. nov., Dictyobacter formicarum sp. nov. and Dictyobacter arantiisoli sp. nov., belonging to the class Ktedonobacteria.</title>
        <authorList>
            <person name="Yabe S."/>
            <person name="Zheng Y."/>
            <person name="Wang C.M."/>
            <person name="Sakai Y."/>
            <person name="Abe K."/>
            <person name="Yokota A."/>
            <person name="Donadio S."/>
            <person name="Cavaletti L."/>
            <person name="Monciardini P."/>
        </authorList>
    </citation>
    <scope>NUCLEOTIDE SEQUENCE [LARGE SCALE GENOMIC DNA]</scope>
    <source>
        <strain evidence="1 2">SOSP1-30</strain>
    </source>
</reference>
<name>A0ABQ3UYM6_9CHLR</name>
<dbReference type="Gene3D" id="3.40.190.10">
    <property type="entry name" value="Periplasmic binding protein-like II"/>
    <property type="match status" value="1"/>
</dbReference>
<protein>
    <recommendedName>
        <fullName evidence="3">ABC transporter substrate-binding protein</fullName>
    </recommendedName>
</protein>
<keyword evidence="2" id="KW-1185">Reference proteome</keyword>